<name>A0ABN1DBG2_9GAMM</name>
<dbReference type="InterPro" id="IPR010344">
    <property type="entry name" value="YbjH"/>
</dbReference>
<dbReference type="PROSITE" id="PS51257">
    <property type="entry name" value="PROKAR_LIPOPROTEIN"/>
    <property type="match status" value="1"/>
</dbReference>
<feature type="chain" id="PRO_5046180103" evidence="1">
    <location>
        <begin position="25"/>
        <end position="701"/>
    </location>
</feature>
<feature type="signal peptide" evidence="1">
    <location>
        <begin position="1"/>
        <end position="24"/>
    </location>
</feature>
<evidence type="ECO:0000256" key="1">
    <source>
        <dbReference type="SAM" id="SignalP"/>
    </source>
</evidence>
<protein>
    <submittedName>
        <fullName evidence="2">YjbH domain-containing protein</fullName>
    </submittedName>
</protein>
<reference evidence="2 3" key="1">
    <citation type="journal article" date="2019" name="Int. J. Syst. Evol. Microbiol.">
        <title>The Global Catalogue of Microorganisms (GCM) 10K type strain sequencing project: providing services to taxonomists for standard genome sequencing and annotation.</title>
        <authorList>
            <consortium name="The Broad Institute Genomics Platform"/>
            <consortium name="The Broad Institute Genome Sequencing Center for Infectious Disease"/>
            <person name="Wu L."/>
            <person name="Ma J."/>
        </authorList>
    </citation>
    <scope>NUCLEOTIDE SEQUENCE [LARGE SCALE GENOMIC DNA]</scope>
    <source>
        <strain evidence="2 3">JCM 14331</strain>
    </source>
</reference>
<proteinExistence type="predicted"/>
<keyword evidence="3" id="KW-1185">Reference proteome</keyword>
<accession>A0ABN1DBG2</accession>
<comment type="caution">
    <text evidence="2">The sequence shown here is derived from an EMBL/GenBank/DDBJ whole genome shotgun (WGS) entry which is preliminary data.</text>
</comment>
<dbReference type="Pfam" id="PF06082">
    <property type="entry name" value="YjbH"/>
    <property type="match status" value="1"/>
</dbReference>
<evidence type="ECO:0000313" key="2">
    <source>
        <dbReference type="EMBL" id="GAA0538703.1"/>
    </source>
</evidence>
<gene>
    <name evidence="2" type="ORF">GCM10009098_02780</name>
</gene>
<dbReference type="Proteomes" id="UP001501169">
    <property type="component" value="Unassembled WGS sequence"/>
</dbReference>
<keyword evidence="1" id="KW-0732">Signal</keyword>
<sequence>MTVFRIPFSLSLITLAVASCAVHAAEGSRWQQSPAGVSQMAHGGVGLIQTPTARMAPAGNLSMNYTDNEEYRLWSVSIQLFDWMESTVRYTDVRNRLYSDDPNFSGDQTYKDKGIDVKFRLLQESTYLPQVSLGIRDFGGTGLFESEFVTLSKKWQNFDFHLGIGWGYLGNSGNITNPFCELKDSFCQRPEGYNGRGGKIDYDQFFKGPASLFGGIEYQTPWQPLRLKLEYEGNDYQQDFAGALAQDSSWNFGAVYQWGNFDFDLNYQRGNTLGFGVHYKMNLHTVSQYKVKPALRTIPEQITRTEITDRDALPKALLHEAGFALQTAHMTDDEFVIYGQQLAYRDHDEAIERIGRVLATEVPAHIKRYRVVNYGGNLPLVETVIEAEQFIAATRYDSLQHEVKSTYIRQAPEQQTLDYSSAPSQTGFFAGSELFWIQTFGNPEAFYMYQAGVFANAGYRLTNNLVLNGTAKVTLLENFDKFNYTVDAQQTPLPRVRTYMREYVTGSTLSMENLYLQWQDQVLPDVYAQAYGGYLETMFGGVGGEVLYRPVDSNLAIGFDVNYVRQRSYENEFDFFDYKTFTGHVNIYWKPEFLPDTQLTFNIGQFLAKDKGVNVDFAKRFDSGIVVGAYAAFTNVSSEEYGEGSFTKGFYLSIPFDLFSLRPSKGRGRLPWVPIARDGGQPLNRPSTLIDATEQRSPFYD</sequence>
<evidence type="ECO:0000313" key="3">
    <source>
        <dbReference type="Proteomes" id="UP001501169"/>
    </source>
</evidence>
<dbReference type="RefSeq" id="WP_226765790.1">
    <property type="nucleotide sequence ID" value="NZ_BAAAEO010000001.1"/>
</dbReference>
<dbReference type="EMBL" id="BAAAEO010000001">
    <property type="protein sequence ID" value="GAA0538703.1"/>
    <property type="molecule type" value="Genomic_DNA"/>
</dbReference>
<organism evidence="2 3">
    <name type="scientific">Rheinheimera aquimaris</name>
    <dbReference type="NCBI Taxonomy" id="412437"/>
    <lineage>
        <taxon>Bacteria</taxon>
        <taxon>Pseudomonadati</taxon>
        <taxon>Pseudomonadota</taxon>
        <taxon>Gammaproteobacteria</taxon>
        <taxon>Chromatiales</taxon>
        <taxon>Chromatiaceae</taxon>
        <taxon>Rheinheimera</taxon>
    </lineage>
</organism>